<dbReference type="Gene3D" id="2.60.40.10">
    <property type="entry name" value="Immunoglobulins"/>
    <property type="match status" value="1"/>
</dbReference>
<keyword evidence="3" id="KW-1185">Reference proteome</keyword>
<reference evidence="2 3" key="1">
    <citation type="journal article" date="2023" name="Insect Mol. Biol.">
        <title>Genome sequencing provides insights into the evolution of gene families encoding plant cell wall-degrading enzymes in longhorned beetles.</title>
        <authorList>
            <person name="Shin N.R."/>
            <person name="Okamura Y."/>
            <person name="Kirsch R."/>
            <person name="Pauchet Y."/>
        </authorList>
    </citation>
    <scope>NUCLEOTIDE SEQUENCE [LARGE SCALE GENOMIC DNA]</scope>
    <source>
        <strain evidence="2">EAD_L_NR</strain>
    </source>
</reference>
<organism evidence="2 3">
    <name type="scientific">Exocentrus adspersus</name>
    <dbReference type="NCBI Taxonomy" id="1586481"/>
    <lineage>
        <taxon>Eukaryota</taxon>
        <taxon>Metazoa</taxon>
        <taxon>Ecdysozoa</taxon>
        <taxon>Arthropoda</taxon>
        <taxon>Hexapoda</taxon>
        <taxon>Insecta</taxon>
        <taxon>Pterygota</taxon>
        <taxon>Neoptera</taxon>
        <taxon>Endopterygota</taxon>
        <taxon>Coleoptera</taxon>
        <taxon>Polyphaga</taxon>
        <taxon>Cucujiformia</taxon>
        <taxon>Chrysomeloidea</taxon>
        <taxon>Cerambycidae</taxon>
        <taxon>Lamiinae</taxon>
        <taxon>Acanthocinini</taxon>
        <taxon>Exocentrus</taxon>
    </lineage>
</organism>
<sequence>MISSVIKLYNAFVRSHLGYASVIWTLYDHVNSDMIEKVPAEFEFIKKLDETSYCKDWLRIIPYCGSINPGEKCDVKLEVTLESNLKKIYDILVLHLKGGKDMFITVSAECQRSCFTTSISTLCRISVPIMQLFDDQWKMAESGESPVLYSVPRELWLLIDHLYRHGLKVRELFESMALHEEMVRVRDWLDFGSLDPLRILLKYRDDSEPIL</sequence>
<gene>
    <name evidence="2" type="ORF">NQ315_015405</name>
</gene>
<name>A0AAV8V925_9CUCU</name>
<dbReference type="EMBL" id="JANEYG010000261">
    <property type="protein sequence ID" value="KAJ8910696.1"/>
    <property type="molecule type" value="Genomic_DNA"/>
</dbReference>
<dbReference type="InterPro" id="IPR048869">
    <property type="entry name" value="OCRL-1_2_ASH"/>
</dbReference>
<evidence type="ECO:0000313" key="3">
    <source>
        <dbReference type="Proteomes" id="UP001159042"/>
    </source>
</evidence>
<dbReference type="Pfam" id="PF21310">
    <property type="entry name" value="OCRL-like_ASH"/>
    <property type="match status" value="1"/>
</dbReference>
<proteinExistence type="predicted"/>
<dbReference type="Proteomes" id="UP001159042">
    <property type="component" value="Unassembled WGS sequence"/>
</dbReference>
<evidence type="ECO:0000259" key="1">
    <source>
        <dbReference type="Pfam" id="PF21310"/>
    </source>
</evidence>
<accession>A0AAV8V925</accession>
<protein>
    <recommendedName>
        <fullName evidence="1">OCRL-1/2 ASH domain-containing protein</fullName>
    </recommendedName>
</protein>
<evidence type="ECO:0000313" key="2">
    <source>
        <dbReference type="EMBL" id="KAJ8910696.1"/>
    </source>
</evidence>
<dbReference type="InterPro" id="IPR013783">
    <property type="entry name" value="Ig-like_fold"/>
</dbReference>
<feature type="domain" description="OCRL-1/2 ASH" evidence="1">
    <location>
        <begin position="36"/>
        <end position="109"/>
    </location>
</feature>
<dbReference type="AlphaFoldDB" id="A0AAV8V925"/>
<comment type="caution">
    <text evidence="2">The sequence shown here is derived from an EMBL/GenBank/DDBJ whole genome shotgun (WGS) entry which is preliminary data.</text>
</comment>